<evidence type="ECO:0000256" key="6">
    <source>
        <dbReference type="ARBA" id="ARBA00022490"/>
    </source>
</evidence>
<dbReference type="PANTHER" id="PTHR46207">
    <property type="entry name" value="PROTEIN RCC2"/>
    <property type="match status" value="1"/>
</dbReference>
<dbReference type="InterPro" id="IPR028641">
    <property type="entry name" value="RCC2"/>
</dbReference>
<dbReference type="InterPro" id="IPR009091">
    <property type="entry name" value="RCC1/BLIP-II"/>
</dbReference>
<evidence type="ECO:0000256" key="8">
    <source>
        <dbReference type="ARBA" id="ARBA00022606"/>
    </source>
</evidence>
<keyword evidence="14" id="KW-0969">Cilium</keyword>
<dbReference type="Gene3D" id="2.130.10.30">
    <property type="entry name" value="Regulator of chromosome condensation 1/beta-lactamase-inhibitor protein II"/>
    <property type="match status" value="1"/>
</dbReference>
<keyword evidence="13" id="KW-0333">Golgi apparatus</keyword>
<keyword evidence="8" id="KW-0716">Sensory transduction</keyword>
<keyword evidence="19" id="KW-0844">Vision</keyword>
<evidence type="ECO:0000256" key="10">
    <source>
        <dbReference type="ARBA" id="ARBA00022737"/>
    </source>
</evidence>
<gene>
    <name evidence="23" type="ORF">BaRGS_00013923</name>
</gene>
<keyword evidence="9" id="KW-0344">Guanine-nucleotide releasing factor</keyword>
<keyword evidence="5" id="KW-0488">Methylation</keyword>
<evidence type="ECO:0000256" key="22">
    <source>
        <dbReference type="SAM" id="MobiDB-lite"/>
    </source>
</evidence>
<dbReference type="FunFam" id="2.130.10.30:FF:000013">
    <property type="entry name" value="Retinitis pigmentosa GTPase regulator isoform 1"/>
    <property type="match status" value="1"/>
</dbReference>
<evidence type="ECO:0000256" key="14">
    <source>
        <dbReference type="ARBA" id="ARBA00023069"/>
    </source>
</evidence>
<dbReference type="GO" id="GO:0007601">
    <property type="term" value="P:visual perception"/>
    <property type="evidence" value="ECO:0007669"/>
    <property type="project" value="UniProtKB-KW"/>
</dbReference>
<dbReference type="EMBL" id="JACVVK020000080">
    <property type="protein sequence ID" value="KAK7494796.1"/>
    <property type="molecule type" value="Genomic_DNA"/>
</dbReference>
<evidence type="ECO:0000256" key="20">
    <source>
        <dbReference type="ARBA" id="ARBA00073293"/>
    </source>
</evidence>
<evidence type="ECO:0000256" key="21">
    <source>
        <dbReference type="PROSITE-ProRule" id="PRU00235"/>
    </source>
</evidence>
<evidence type="ECO:0000256" key="4">
    <source>
        <dbReference type="ARBA" id="ARBA00004611"/>
    </source>
</evidence>
<feature type="repeat" description="RCC1" evidence="21">
    <location>
        <begin position="160"/>
        <end position="209"/>
    </location>
</feature>
<comment type="subcellular location">
    <subcellularLocation>
        <location evidence="1">Cytoplasm</location>
        <location evidence="1">Cytoskeleton</location>
        <location evidence="1">Cilium basal body</location>
    </subcellularLocation>
    <subcellularLocation>
        <location evidence="4">Cytoplasm</location>
        <location evidence="4">Cytoskeleton</location>
        <location evidence="4">Flagellum axoneme</location>
    </subcellularLocation>
    <subcellularLocation>
        <location evidence="2">Cytoplasm</location>
        <location evidence="2">Cytoskeleton</location>
        <location evidence="2">Microtubule organizing center</location>
        <location evidence="2">Centrosome</location>
    </subcellularLocation>
    <subcellularLocation>
        <location evidence="3">Golgi apparatus</location>
    </subcellularLocation>
</comment>
<evidence type="ECO:0000256" key="19">
    <source>
        <dbReference type="ARBA" id="ARBA00023305"/>
    </source>
</evidence>
<evidence type="ECO:0000256" key="7">
    <source>
        <dbReference type="ARBA" id="ARBA00022553"/>
    </source>
</evidence>
<dbReference type="PRINTS" id="PR00633">
    <property type="entry name" value="RCCNDNSATION"/>
</dbReference>
<keyword evidence="12" id="KW-0282">Flagellum</keyword>
<protein>
    <recommendedName>
        <fullName evidence="20">X-linked retinitis pigmentosa GTPase regulator</fullName>
    </recommendedName>
</protein>
<dbReference type="GO" id="GO:0005794">
    <property type="term" value="C:Golgi apparatus"/>
    <property type="evidence" value="ECO:0007669"/>
    <property type="project" value="UniProtKB-SubCell"/>
</dbReference>
<evidence type="ECO:0000256" key="17">
    <source>
        <dbReference type="ARBA" id="ARBA00023288"/>
    </source>
</evidence>
<dbReference type="GO" id="GO:0005929">
    <property type="term" value="C:cilium"/>
    <property type="evidence" value="ECO:0007669"/>
    <property type="project" value="UniProtKB-ARBA"/>
</dbReference>
<keyword evidence="7" id="KW-0597">Phosphoprotein</keyword>
<feature type="non-terminal residue" evidence="23">
    <location>
        <position position="553"/>
    </location>
</feature>
<keyword evidence="6" id="KW-0963">Cytoplasm</keyword>
<evidence type="ECO:0000256" key="1">
    <source>
        <dbReference type="ARBA" id="ARBA00004120"/>
    </source>
</evidence>
<evidence type="ECO:0000256" key="15">
    <source>
        <dbReference type="ARBA" id="ARBA00023212"/>
    </source>
</evidence>
<feature type="repeat" description="RCC1" evidence="21">
    <location>
        <begin position="210"/>
        <end position="261"/>
    </location>
</feature>
<organism evidence="23 24">
    <name type="scientific">Batillaria attramentaria</name>
    <dbReference type="NCBI Taxonomy" id="370345"/>
    <lineage>
        <taxon>Eukaryota</taxon>
        <taxon>Metazoa</taxon>
        <taxon>Spiralia</taxon>
        <taxon>Lophotrochozoa</taxon>
        <taxon>Mollusca</taxon>
        <taxon>Gastropoda</taxon>
        <taxon>Caenogastropoda</taxon>
        <taxon>Sorbeoconcha</taxon>
        <taxon>Cerithioidea</taxon>
        <taxon>Batillariidae</taxon>
        <taxon>Batillaria</taxon>
    </lineage>
</organism>
<evidence type="ECO:0000313" key="23">
    <source>
        <dbReference type="EMBL" id="KAK7494796.1"/>
    </source>
</evidence>
<keyword evidence="15" id="KW-0206">Cytoskeleton</keyword>
<accession>A0ABD0L6C8</accession>
<dbReference type="Pfam" id="PF00415">
    <property type="entry name" value="RCC1"/>
    <property type="match status" value="6"/>
</dbReference>
<evidence type="ECO:0000256" key="13">
    <source>
        <dbReference type="ARBA" id="ARBA00023034"/>
    </source>
</evidence>
<evidence type="ECO:0000256" key="16">
    <source>
        <dbReference type="ARBA" id="ARBA00023273"/>
    </source>
</evidence>
<proteinExistence type="predicted"/>
<evidence type="ECO:0000256" key="2">
    <source>
        <dbReference type="ARBA" id="ARBA00004300"/>
    </source>
</evidence>
<evidence type="ECO:0000256" key="12">
    <source>
        <dbReference type="ARBA" id="ARBA00022846"/>
    </source>
</evidence>
<keyword evidence="17" id="KW-0449">Lipoprotein</keyword>
<evidence type="ECO:0000256" key="9">
    <source>
        <dbReference type="ARBA" id="ARBA00022658"/>
    </source>
</evidence>
<dbReference type="SUPFAM" id="SSF50985">
    <property type="entry name" value="RCC1/BLIP-II"/>
    <property type="match status" value="1"/>
</dbReference>
<feature type="compositionally biased region" description="Acidic residues" evidence="22">
    <location>
        <begin position="487"/>
        <end position="498"/>
    </location>
</feature>
<keyword evidence="10" id="KW-0677">Repeat</keyword>
<evidence type="ECO:0000313" key="24">
    <source>
        <dbReference type="Proteomes" id="UP001519460"/>
    </source>
</evidence>
<feature type="repeat" description="RCC1" evidence="21">
    <location>
        <begin position="108"/>
        <end position="159"/>
    </location>
</feature>
<evidence type="ECO:0000256" key="5">
    <source>
        <dbReference type="ARBA" id="ARBA00022481"/>
    </source>
</evidence>
<dbReference type="GO" id="GO:0005813">
    <property type="term" value="C:centrosome"/>
    <property type="evidence" value="ECO:0007669"/>
    <property type="project" value="UniProtKB-SubCell"/>
</dbReference>
<feature type="repeat" description="RCC1" evidence="21">
    <location>
        <begin position="13"/>
        <end position="54"/>
    </location>
</feature>
<dbReference type="AlphaFoldDB" id="A0ABD0L6C8"/>
<feature type="region of interest" description="Disordered" evidence="22">
    <location>
        <begin position="443"/>
        <end position="553"/>
    </location>
</feature>
<dbReference type="GO" id="GO:0005085">
    <property type="term" value="F:guanyl-nucleotide exchange factor activity"/>
    <property type="evidence" value="ECO:0007669"/>
    <property type="project" value="UniProtKB-KW"/>
</dbReference>
<feature type="region of interest" description="Disordered" evidence="22">
    <location>
        <begin position="403"/>
        <end position="428"/>
    </location>
</feature>
<dbReference type="InterPro" id="IPR000408">
    <property type="entry name" value="Reg_chr_condens"/>
</dbReference>
<feature type="compositionally biased region" description="Basic and acidic residues" evidence="22">
    <location>
        <begin position="499"/>
        <end position="526"/>
    </location>
</feature>
<feature type="repeat" description="RCC1" evidence="21">
    <location>
        <begin position="262"/>
        <end position="312"/>
    </location>
</feature>
<dbReference type="PROSITE" id="PS50012">
    <property type="entry name" value="RCC1_3"/>
    <property type="match status" value="7"/>
</dbReference>
<sequence>MAATDDSDIPESGAVFTFGKSKFAENLPNKFWVKNDRVLQVSCGDEHTALVAESGRVFMFGPNNWGELGIGSATKVANKPSCIKSLKSEKSRLVACGRHHSIIATESGKIYTFGANNDGQLGIDGLTSTDTPKHVDSLEDTQYKMVAAGSDHSMALTEDGRLFVWGSNGEGQVGLGEESEVSVPTQLDVGQRVTCIACGYYHSAIVTENGELYTFGETEEGQLGLGDDTEEPKIPQQVVAISDKVKAVACGSTHTVVLTEKGQVYTFGGGASGQLGLGVSVLSSPSPSLLKLPFKVSQICCGENFTALISEKGQLYTFGDGRHGKLALGQESFANQFVPSRVDRFTKFVVNRVACGGCHMIVTATPKLENGDVESEEEEEMEKPYLNGSLRVNKSLDLTGTLERSFSARDRRRNASPGPLYRTLPALGSTRPLPALHATVPAIQNHDQHIKPAVVPRLETAKKKGKDKKDKKEKEDKKKKKKGKKDEEEEEEDEDKDEEKDKKKSKEKDKKKNKDEKDKDKKKDKEDKEEDEEKEKEEKKEEVPPPKKKVAQH</sequence>
<keyword evidence="24" id="KW-1185">Reference proteome</keyword>
<evidence type="ECO:0000256" key="3">
    <source>
        <dbReference type="ARBA" id="ARBA00004555"/>
    </source>
</evidence>
<dbReference type="Proteomes" id="UP001519460">
    <property type="component" value="Unassembled WGS sequence"/>
</dbReference>
<keyword evidence="11" id="KW-0970">Cilium biogenesis/degradation</keyword>
<name>A0ABD0L6C8_9CAEN</name>
<reference evidence="23 24" key="1">
    <citation type="journal article" date="2023" name="Sci. Data">
        <title>Genome assembly of the Korean intertidal mud-creeper Batillaria attramentaria.</title>
        <authorList>
            <person name="Patra A.K."/>
            <person name="Ho P.T."/>
            <person name="Jun S."/>
            <person name="Lee S.J."/>
            <person name="Kim Y."/>
            <person name="Won Y.J."/>
        </authorList>
    </citation>
    <scope>NUCLEOTIDE SEQUENCE [LARGE SCALE GENOMIC DNA]</scope>
    <source>
        <strain evidence="23">Wonlab-2016</strain>
    </source>
</reference>
<feature type="repeat" description="RCC1" evidence="21">
    <location>
        <begin position="313"/>
        <end position="366"/>
    </location>
</feature>
<feature type="compositionally biased region" description="Basic and acidic residues" evidence="22">
    <location>
        <begin position="536"/>
        <end position="545"/>
    </location>
</feature>
<dbReference type="PANTHER" id="PTHR46207:SF1">
    <property type="entry name" value="PROTEIN RCC2"/>
    <property type="match status" value="1"/>
</dbReference>
<keyword evidence="16" id="KW-0966">Cell projection</keyword>
<dbReference type="GO" id="GO:0030030">
    <property type="term" value="P:cell projection organization"/>
    <property type="evidence" value="ECO:0007669"/>
    <property type="project" value="UniProtKB-KW"/>
</dbReference>
<dbReference type="PROSITE" id="PS00626">
    <property type="entry name" value="RCC1_2"/>
    <property type="match status" value="2"/>
</dbReference>
<keyword evidence="18" id="KW-0636">Prenylation</keyword>
<feature type="compositionally biased region" description="Basic and acidic residues" evidence="22">
    <location>
        <begin position="459"/>
        <end position="476"/>
    </location>
</feature>
<feature type="repeat" description="RCC1" evidence="21">
    <location>
        <begin position="55"/>
        <end position="107"/>
    </location>
</feature>
<evidence type="ECO:0000256" key="11">
    <source>
        <dbReference type="ARBA" id="ARBA00022794"/>
    </source>
</evidence>
<evidence type="ECO:0000256" key="18">
    <source>
        <dbReference type="ARBA" id="ARBA00023289"/>
    </source>
</evidence>
<comment type="caution">
    <text evidence="23">The sequence shown here is derived from an EMBL/GenBank/DDBJ whole genome shotgun (WGS) entry which is preliminary data.</text>
</comment>